<gene>
    <name evidence="2" type="ORF">FJTKL_08311</name>
</gene>
<keyword evidence="1" id="KW-0479">Metal-binding</keyword>
<evidence type="ECO:0000313" key="2">
    <source>
        <dbReference type="EMBL" id="KAL2285394.1"/>
    </source>
</evidence>
<keyword evidence="1" id="KW-0456">Lyase</keyword>
<dbReference type="EMBL" id="JBAWTH010000031">
    <property type="protein sequence ID" value="KAL2285394.1"/>
    <property type="molecule type" value="Genomic_DNA"/>
</dbReference>
<dbReference type="Gene3D" id="3.20.20.70">
    <property type="entry name" value="Aldolase class I"/>
    <property type="match status" value="1"/>
</dbReference>
<dbReference type="Pfam" id="PF01116">
    <property type="entry name" value="F_bP_aldolase"/>
    <property type="match status" value="1"/>
</dbReference>
<sequence length="288" mass="31760">MASFPENNRTYQILDAAAKGNYAVGAYNCYNDDGVISVIRAAEAVRSPAIIQLFPWTVKFQGPHFVRYVVDAAHEASVPIAVHLDHCIEEADIRQALELPFDSIMVDASVHDAGENVRQVREITKIANSKGIAIEAEMGRIEGDEDGLPSVDLDAVLTQPADAKRFIDETGVQFLAPSFGNVHGGYGPQGPEGIWRCGLLDEIHRLIPYVPLVLHGTHGVSDELFRKTRRYGVLKVNVNRTVRDDYTKFVAENAGKLELTVLKVRAVEIYTESIKRVMQDVFDSAGKA</sequence>
<proteinExistence type="inferred from homology"/>
<name>A0ABR4ESI7_9PEZI</name>
<comment type="catalytic activity">
    <reaction evidence="1">
        <text>beta-D-fructose 1,6-bisphosphate = D-glyceraldehyde 3-phosphate + dihydroxyacetone phosphate</text>
        <dbReference type="Rhea" id="RHEA:14729"/>
        <dbReference type="ChEBI" id="CHEBI:32966"/>
        <dbReference type="ChEBI" id="CHEBI:57642"/>
        <dbReference type="ChEBI" id="CHEBI:59776"/>
        <dbReference type="EC" id="4.1.2.13"/>
    </reaction>
</comment>
<dbReference type="Proteomes" id="UP001600888">
    <property type="component" value="Unassembled WGS sequence"/>
</dbReference>
<reference evidence="2 3" key="1">
    <citation type="submission" date="2024-03" db="EMBL/GenBank/DDBJ databases">
        <title>A high-quality draft genome sequence of Diaporthe vaccinii, a causative agent of upright dieback and viscid rot disease in cranberry plants.</title>
        <authorList>
            <person name="Sarrasin M."/>
            <person name="Lang B.F."/>
            <person name="Burger G."/>
        </authorList>
    </citation>
    <scope>NUCLEOTIDE SEQUENCE [LARGE SCALE GENOMIC DNA]</scope>
    <source>
        <strain evidence="2 3">IS7</strain>
    </source>
</reference>
<dbReference type="InterPro" id="IPR013785">
    <property type="entry name" value="Aldolase_TIM"/>
</dbReference>
<dbReference type="PIRSF" id="PIRSF001359">
    <property type="entry name" value="F_bP_aldolase_II"/>
    <property type="match status" value="1"/>
</dbReference>
<evidence type="ECO:0000256" key="1">
    <source>
        <dbReference type="RuleBase" id="RU366023"/>
    </source>
</evidence>
<dbReference type="InterPro" id="IPR050246">
    <property type="entry name" value="Class_II_FBP_aldolase"/>
</dbReference>
<accession>A0ABR4ESI7</accession>
<comment type="pathway">
    <text evidence="1">Carbohydrate degradation; glycolysis; D-glyceraldehyde 3-phosphate and glycerone phosphate from D-glucose: step 4/4.</text>
</comment>
<evidence type="ECO:0000313" key="3">
    <source>
        <dbReference type="Proteomes" id="UP001600888"/>
    </source>
</evidence>
<keyword evidence="1" id="KW-0324">Glycolysis</keyword>
<dbReference type="EC" id="4.1.2.13" evidence="1"/>
<organism evidence="2 3">
    <name type="scientific">Diaporthe vaccinii</name>
    <dbReference type="NCBI Taxonomy" id="105482"/>
    <lineage>
        <taxon>Eukaryota</taxon>
        <taxon>Fungi</taxon>
        <taxon>Dikarya</taxon>
        <taxon>Ascomycota</taxon>
        <taxon>Pezizomycotina</taxon>
        <taxon>Sordariomycetes</taxon>
        <taxon>Sordariomycetidae</taxon>
        <taxon>Diaporthales</taxon>
        <taxon>Diaporthaceae</taxon>
        <taxon>Diaporthe</taxon>
        <taxon>Diaporthe eres species complex</taxon>
    </lineage>
</organism>
<keyword evidence="1" id="KW-0862">Zinc</keyword>
<comment type="similarity">
    <text evidence="1">Belongs to the class II fructose-bisphosphate aldolase family.</text>
</comment>
<comment type="caution">
    <text evidence="2">The sequence shown here is derived from an EMBL/GenBank/DDBJ whole genome shotgun (WGS) entry which is preliminary data.</text>
</comment>
<dbReference type="SUPFAM" id="SSF51569">
    <property type="entry name" value="Aldolase"/>
    <property type="match status" value="1"/>
</dbReference>
<dbReference type="PANTHER" id="PTHR30304:SF0">
    <property type="entry name" value="D-TAGATOSE-1,6-BISPHOSPHATE ALDOLASE SUBUNIT GATY-RELATED"/>
    <property type="match status" value="1"/>
</dbReference>
<dbReference type="InterPro" id="IPR000771">
    <property type="entry name" value="FBA_II"/>
</dbReference>
<protein>
    <recommendedName>
        <fullName evidence="1">Fructose-bisphosphate aldolase</fullName>
        <shortName evidence="1">FBP aldolase</shortName>
        <ecNumber evidence="1">4.1.2.13</ecNumber>
    </recommendedName>
</protein>
<comment type="function">
    <text evidence="1">Catalyzes the aldol condensation of dihydroxyacetone phosphate (DHAP or glycerone-phosphate) with glyceraldehyde 3-phosphate (G3P) to form fructose 1,6-bisphosphate (FBP) in gluconeogenesis and the reverse reaction in glycolysis.</text>
</comment>
<keyword evidence="3" id="KW-1185">Reference proteome</keyword>
<dbReference type="CDD" id="cd00947">
    <property type="entry name" value="TBP_aldolase_IIB"/>
    <property type="match status" value="1"/>
</dbReference>
<dbReference type="PANTHER" id="PTHR30304">
    <property type="entry name" value="D-TAGATOSE-1,6-BISPHOSPHATE ALDOLASE"/>
    <property type="match status" value="1"/>
</dbReference>
<comment type="cofactor">
    <cofactor evidence="1">
        <name>Zn(2+)</name>
        <dbReference type="ChEBI" id="CHEBI:29105"/>
    </cofactor>
    <text evidence="1">Binds 2 Zn(2+) ions per subunit. One is catalytic and the other provides a structural contribution.</text>
</comment>